<dbReference type="SUPFAM" id="SSF50475">
    <property type="entry name" value="FMN-binding split barrel"/>
    <property type="match status" value="1"/>
</dbReference>
<evidence type="ECO:0000259" key="2">
    <source>
        <dbReference type="SMART" id="SM00903"/>
    </source>
</evidence>
<evidence type="ECO:0000256" key="1">
    <source>
        <dbReference type="ARBA" id="ARBA00023002"/>
    </source>
</evidence>
<evidence type="ECO:0000313" key="3">
    <source>
        <dbReference type="EMBL" id="RZO18134.1"/>
    </source>
</evidence>
<reference evidence="3 4" key="1">
    <citation type="submission" date="2019-02" db="EMBL/GenBank/DDBJ databases">
        <title>Prokaryotic population dynamics and viral predation in marine succession experiment using metagenomics: the confinement effect.</title>
        <authorList>
            <person name="Haro-Moreno J.M."/>
            <person name="Rodriguez-Valera F."/>
            <person name="Lopez-Perez M."/>
        </authorList>
    </citation>
    <scope>NUCLEOTIDE SEQUENCE [LARGE SCALE GENOMIC DNA]</scope>
    <source>
        <strain evidence="3">MED-G167</strain>
    </source>
</reference>
<keyword evidence="1" id="KW-0560">Oxidoreductase</keyword>
<dbReference type="SMART" id="SM00903">
    <property type="entry name" value="Flavin_Reduct"/>
    <property type="match status" value="1"/>
</dbReference>
<dbReference type="PANTHER" id="PTHR30466:SF1">
    <property type="entry name" value="FMN REDUCTASE (NADH) RUTF"/>
    <property type="match status" value="1"/>
</dbReference>
<feature type="domain" description="Flavin reductase like" evidence="2">
    <location>
        <begin position="11"/>
        <end position="157"/>
    </location>
</feature>
<proteinExistence type="predicted"/>
<gene>
    <name evidence="3" type="ORF">EVB00_01525</name>
</gene>
<organism evidence="3 4">
    <name type="scientific">SAR86 cluster bacterium</name>
    <dbReference type="NCBI Taxonomy" id="2030880"/>
    <lineage>
        <taxon>Bacteria</taxon>
        <taxon>Pseudomonadati</taxon>
        <taxon>Pseudomonadota</taxon>
        <taxon>Gammaproteobacteria</taxon>
        <taxon>SAR86 cluster</taxon>
    </lineage>
</organism>
<dbReference type="InterPro" id="IPR012349">
    <property type="entry name" value="Split_barrel_FMN-bd"/>
</dbReference>
<dbReference type="InterPro" id="IPR002563">
    <property type="entry name" value="Flavin_Rdtase-like_dom"/>
</dbReference>
<protein>
    <submittedName>
        <fullName evidence="3">Flavin reductase</fullName>
    </submittedName>
</protein>
<dbReference type="InterPro" id="IPR050268">
    <property type="entry name" value="NADH-dep_flavin_reductase"/>
</dbReference>
<comment type="caution">
    <text evidence="3">The sequence shown here is derived from an EMBL/GenBank/DDBJ whole genome shotgun (WGS) entry which is preliminary data.</text>
</comment>
<dbReference type="GO" id="GO:0010181">
    <property type="term" value="F:FMN binding"/>
    <property type="evidence" value="ECO:0007669"/>
    <property type="project" value="InterPro"/>
</dbReference>
<dbReference type="GO" id="GO:0042602">
    <property type="term" value="F:riboflavin reductase (NADPH) activity"/>
    <property type="evidence" value="ECO:0007669"/>
    <property type="project" value="TreeGrafter"/>
</dbReference>
<accession>A0A520MA77</accession>
<name>A0A520MA77_9GAMM</name>
<dbReference type="AlphaFoldDB" id="A0A520MA77"/>
<dbReference type="EMBL" id="SHBM01000015">
    <property type="protein sequence ID" value="RZO18134.1"/>
    <property type="molecule type" value="Genomic_DNA"/>
</dbReference>
<dbReference type="Gene3D" id="2.30.110.10">
    <property type="entry name" value="Electron Transport, Fmn-binding Protein, Chain A"/>
    <property type="match status" value="1"/>
</dbReference>
<sequence length="158" mass="17354">MENHDKFIKALRNLAYPVCIISNSDNGDKHAITVSSMTSLSLDPASLLACINKSANIHQTLKVGKFLYVNLLSSSQEDISGICSSNDPNLSRFENDHWSYDENDIPFLNSSQAIIGCTIDGIVDHATHSILILSVGEVILNDDNPDPLLYCNGEYLKI</sequence>
<dbReference type="Pfam" id="PF01613">
    <property type="entry name" value="Flavin_Reduct"/>
    <property type="match status" value="1"/>
</dbReference>
<evidence type="ECO:0000313" key="4">
    <source>
        <dbReference type="Proteomes" id="UP000318359"/>
    </source>
</evidence>
<dbReference type="PANTHER" id="PTHR30466">
    <property type="entry name" value="FLAVIN REDUCTASE"/>
    <property type="match status" value="1"/>
</dbReference>
<dbReference type="Proteomes" id="UP000318359">
    <property type="component" value="Unassembled WGS sequence"/>
</dbReference>